<protein>
    <submittedName>
        <fullName evidence="1">Carbohydrate ABC transporter substrate-binding protein</fullName>
    </submittedName>
</protein>
<dbReference type="NCBIfam" id="TIGR03850">
    <property type="entry name" value="bind_CPR_0540"/>
    <property type="match status" value="1"/>
</dbReference>
<dbReference type="PANTHER" id="PTHR43649">
    <property type="entry name" value="ARABINOSE-BINDING PROTEIN-RELATED"/>
    <property type="match status" value="1"/>
</dbReference>
<keyword evidence="2" id="KW-1185">Reference proteome</keyword>
<sequence length="437" mass="48047">MKKLFVAMLAFLLVLTGCGKKEAPKTENKVLKVAGLNGGYETDGWNAVIKAFEETKGDGTKVETTFEKNISDVLRPQIQAGDTPDVIYLAIGGAGKLTDTMIAEKKIEEISDVFNMKVLGEEKTVNEKLTPGVANTLRTAPYGDGKQYLAPNFYAPTGLFYNKGLFESKGWTVPTTWDEMFALGDKAKAEGIALFTYPTTGYFDALFSAILNEAVGPEKYAKLMAYDLETWKDPETKKAFEIVGKLAQYTHPDTVAQANKEGFTKNQQLVLDNKALFVTNGTWLPGEMEKAPRAEGFEWGFTAIPKLTADGKTYSSTFTEEVYIPSDAKNKELAKEFITFLYSDKAIEIFAANKNAIQPTTNSSQFIKDESIKDFYNVYDKGAVATSVGFKSVEAVEGVDLTSETGILYGTVNEVVSGQKTVDQWYDAVIEAVAKFK</sequence>
<dbReference type="EMBL" id="CP060715">
    <property type="protein sequence ID" value="QNN61678.1"/>
    <property type="molecule type" value="Genomic_DNA"/>
</dbReference>
<evidence type="ECO:0000313" key="2">
    <source>
        <dbReference type="Proteomes" id="UP000515928"/>
    </source>
</evidence>
<dbReference type="Proteomes" id="UP000515928">
    <property type="component" value="Chromosome"/>
</dbReference>
<dbReference type="InterPro" id="IPR006059">
    <property type="entry name" value="SBP"/>
</dbReference>
<reference evidence="1 2" key="1">
    <citation type="submission" date="2020-08" db="EMBL/GenBank/DDBJ databases">
        <title>Genome sequence of Erysipelothrix inopinata DSM 15511T.</title>
        <authorList>
            <person name="Hyun D.-W."/>
            <person name="Bae J.-W."/>
        </authorList>
    </citation>
    <scope>NUCLEOTIDE SEQUENCE [LARGE SCALE GENOMIC DNA]</scope>
    <source>
        <strain evidence="1 2">DSM 15511</strain>
    </source>
</reference>
<dbReference type="Pfam" id="PF01547">
    <property type="entry name" value="SBP_bac_1"/>
    <property type="match status" value="1"/>
</dbReference>
<dbReference type="Gene3D" id="3.40.190.10">
    <property type="entry name" value="Periplasmic binding protein-like II"/>
    <property type="match status" value="1"/>
</dbReference>
<name>A0A7G9S1F3_9FIRM</name>
<proteinExistence type="predicted"/>
<dbReference type="PANTHER" id="PTHR43649:SF12">
    <property type="entry name" value="DIACETYLCHITOBIOSE BINDING PROTEIN DASA"/>
    <property type="match status" value="1"/>
</dbReference>
<dbReference type="KEGG" id="eio:H9L01_04805"/>
<dbReference type="InterPro" id="IPR022387">
    <property type="entry name" value="Bind_CPR0540"/>
</dbReference>
<dbReference type="SUPFAM" id="SSF53850">
    <property type="entry name" value="Periplasmic binding protein-like II"/>
    <property type="match status" value="1"/>
</dbReference>
<dbReference type="InterPro" id="IPR050490">
    <property type="entry name" value="Bact_solute-bd_prot1"/>
</dbReference>
<dbReference type="RefSeq" id="WP_187534874.1">
    <property type="nucleotide sequence ID" value="NZ_CBCSHU010000015.1"/>
</dbReference>
<dbReference type="AlphaFoldDB" id="A0A7G9S1F3"/>
<gene>
    <name evidence="1" type="ORF">H9L01_04805</name>
</gene>
<organism evidence="1 2">
    <name type="scientific">Erysipelothrix inopinata</name>
    <dbReference type="NCBI Taxonomy" id="225084"/>
    <lineage>
        <taxon>Bacteria</taxon>
        <taxon>Bacillati</taxon>
        <taxon>Bacillota</taxon>
        <taxon>Erysipelotrichia</taxon>
        <taxon>Erysipelotrichales</taxon>
        <taxon>Erysipelotrichaceae</taxon>
        <taxon>Erysipelothrix</taxon>
    </lineage>
</organism>
<dbReference type="PROSITE" id="PS51257">
    <property type="entry name" value="PROKAR_LIPOPROTEIN"/>
    <property type="match status" value="1"/>
</dbReference>
<accession>A0A7G9S1F3</accession>
<evidence type="ECO:0000313" key="1">
    <source>
        <dbReference type="EMBL" id="QNN61678.1"/>
    </source>
</evidence>